<evidence type="ECO:0000256" key="4">
    <source>
        <dbReference type="ARBA" id="ARBA00023136"/>
    </source>
</evidence>
<dbReference type="SUPFAM" id="SSF56954">
    <property type="entry name" value="Outer membrane efflux proteins (OEP)"/>
    <property type="match status" value="1"/>
</dbReference>
<keyword evidence="6" id="KW-0732">Signal</keyword>
<dbReference type="AlphaFoldDB" id="A0A0W0TGH6"/>
<name>A0A0W0TGH6_LEGER</name>
<evidence type="ECO:0000256" key="5">
    <source>
        <dbReference type="ARBA" id="ARBA00023237"/>
    </source>
</evidence>
<gene>
    <name evidence="7" type="ORF">Lery_2829</name>
</gene>
<dbReference type="Gene3D" id="1.20.1600.10">
    <property type="entry name" value="Outer membrane efflux proteins (OEP)"/>
    <property type="match status" value="1"/>
</dbReference>
<dbReference type="RefSeq" id="WP_058527898.1">
    <property type="nucleotide sequence ID" value="NZ_CAAAHY010000005.1"/>
</dbReference>
<dbReference type="GO" id="GO:0015562">
    <property type="term" value="F:efflux transmembrane transporter activity"/>
    <property type="evidence" value="ECO:0007669"/>
    <property type="project" value="InterPro"/>
</dbReference>
<evidence type="ECO:0000313" key="8">
    <source>
        <dbReference type="Proteomes" id="UP000054773"/>
    </source>
</evidence>
<comment type="caution">
    <text evidence="7">The sequence shown here is derived from an EMBL/GenBank/DDBJ whole genome shotgun (WGS) entry which is preliminary data.</text>
</comment>
<sequence length="485" mass="54969">MMDVYLKKQGLILLAGLGILLSSHGTHASPNPQKLYLTDLLQSIDHHYPQVKIARLDIAKAHGAWIKAKGQFDPELEASTRSQPAGGYINNYGDTQFTVPTLYNGIKLFAGYRNGEGDWPIYYKNYLTNSGGEYRAGLSLPLLRDRLIDKQRTDLLSSTELILMKQQDAEAVKIKIYQEAIQAYWQWVEAGIQLQTFKQLLQLAQKRQHAIEQQARQGDLPTLAISENLQQITQREQLLNQGRMIFEQASVNLSLYYRDNKGHPITPSANTLPSLTQAAIPLTKNGLPLREHPELKKLNHYANIMRLKRDQARNELLPQLDATAYTFKQNGTGGDPLLIPQAAMVGLSFKFPLLQRQAKGNLIQAQSELHQIKVARRFFYDQLHNDYLNMLIGIRRGMQQINLLLRELKLAQTVQHGETKKFYEGDSTLFLVNQREQATTQVQLNTLHAQVAVEELKAKVRYFASTQRAPCACAPCQQKTGTKDK</sequence>
<comment type="subcellular location">
    <subcellularLocation>
        <location evidence="1">Cell outer membrane</location>
    </subcellularLocation>
</comment>
<evidence type="ECO:0000256" key="1">
    <source>
        <dbReference type="ARBA" id="ARBA00004442"/>
    </source>
</evidence>
<protein>
    <submittedName>
        <fullName evidence="7">Outer membrane component of multidrug efflux pump</fullName>
    </submittedName>
</protein>
<dbReference type="GO" id="GO:0015288">
    <property type="term" value="F:porin activity"/>
    <property type="evidence" value="ECO:0007669"/>
    <property type="project" value="TreeGrafter"/>
</dbReference>
<dbReference type="PANTHER" id="PTHR30026">
    <property type="entry name" value="OUTER MEMBRANE PROTEIN TOLC"/>
    <property type="match status" value="1"/>
</dbReference>
<accession>A0A0W0TGH6</accession>
<keyword evidence="2" id="KW-1134">Transmembrane beta strand</keyword>
<dbReference type="GO" id="GO:0009279">
    <property type="term" value="C:cell outer membrane"/>
    <property type="evidence" value="ECO:0007669"/>
    <property type="project" value="UniProtKB-SubCell"/>
</dbReference>
<evidence type="ECO:0000256" key="3">
    <source>
        <dbReference type="ARBA" id="ARBA00022692"/>
    </source>
</evidence>
<dbReference type="InterPro" id="IPR051906">
    <property type="entry name" value="TolC-like"/>
</dbReference>
<proteinExistence type="predicted"/>
<evidence type="ECO:0000313" key="7">
    <source>
        <dbReference type="EMBL" id="KTC94662.1"/>
    </source>
</evidence>
<feature type="signal peptide" evidence="6">
    <location>
        <begin position="1"/>
        <end position="28"/>
    </location>
</feature>
<organism evidence="7 8">
    <name type="scientific">Legionella erythra</name>
    <dbReference type="NCBI Taxonomy" id="448"/>
    <lineage>
        <taxon>Bacteria</taxon>
        <taxon>Pseudomonadati</taxon>
        <taxon>Pseudomonadota</taxon>
        <taxon>Gammaproteobacteria</taxon>
        <taxon>Legionellales</taxon>
        <taxon>Legionellaceae</taxon>
        <taxon>Legionella</taxon>
    </lineage>
</organism>
<keyword evidence="8" id="KW-1185">Reference proteome</keyword>
<keyword evidence="4" id="KW-0472">Membrane</keyword>
<dbReference type="EMBL" id="LNYA01000034">
    <property type="protein sequence ID" value="KTC94662.1"/>
    <property type="molecule type" value="Genomic_DNA"/>
</dbReference>
<keyword evidence="5" id="KW-0998">Cell outer membrane</keyword>
<dbReference type="Proteomes" id="UP000054773">
    <property type="component" value="Unassembled WGS sequence"/>
</dbReference>
<reference evidence="7 8" key="1">
    <citation type="submission" date="2015-11" db="EMBL/GenBank/DDBJ databases">
        <title>Genomic analysis of 38 Legionella species identifies large and diverse effector repertoires.</title>
        <authorList>
            <person name="Burstein D."/>
            <person name="Amaro F."/>
            <person name="Zusman T."/>
            <person name="Lifshitz Z."/>
            <person name="Cohen O."/>
            <person name="Gilbert J.A."/>
            <person name="Pupko T."/>
            <person name="Shuman H.A."/>
            <person name="Segal G."/>
        </authorList>
    </citation>
    <scope>NUCLEOTIDE SEQUENCE [LARGE SCALE GENOMIC DNA]</scope>
    <source>
        <strain evidence="7 8">SE-32A-C8</strain>
    </source>
</reference>
<evidence type="ECO:0000256" key="2">
    <source>
        <dbReference type="ARBA" id="ARBA00022452"/>
    </source>
</evidence>
<dbReference type="PATRIC" id="fig|448.7.peg.2972"/>
<dbReference type="PANTHER" id="PTHR30026:SF21">
    <property type="entry name" value="SLR1270 PROTEIN"/>
    <property type="match status" value="1"/>
</dbReference>
<feature type="chain" id="PRO_5006913039" evidence="6">
    <location>
        <begin position="29"/>
        <end position="485"/>
    </location>
</feature>
<dbReference type="STRING" id="448.Lery_2829"/>
<evidence type="ECO:0000256" key="6">
    <source>
        <dbReference type="SAM" id="SignalP"/>
    </source>
</evidence>
<dbReference type="GO" id="GO:1990281">
    <property type="term" value="C:efflux pump complex"/>
    <property type="evidence" value="ECO:0007669"/>
    <property type="project" value="TreeGrafter"/>
</dbReference>
<keyword evidence="3" id="KW-0812">Transmembrane</keyword>